<dbReference type="Proteomes" id="UP000026915">
    <property type="component" value="Chromosome 3"/>
</dbReference>
<reference evidence="1 2" key="1">
    <citation type="journal article" date="2013" name="Genome Biol.">
        <title>The genome sequence of the most widely cultivated cacao type and its use to identify candidate genes regulating pod color.</title>
        <authorList>
            <person name="Motamayor J.C."/>
            <person name="Mockaitis K."/>
            <person name="Schmutz J."/>
            <person name="Haiminen N."/>
            <person name="Iii D.L."/>
            <person name="Cornejo O."/>
            <person name="Findley S.D."/>
            <person name="Zheng P."/>
            <person name="Utro F."/>
            <person name="Royaert S."/>
            <person name="Saski C."/>
            <person name="Jenkins J."/>
            <person name="Podicheti R."/>
            <person name="Zhao M."/>
            <person name="Scheffler B.E."/>
            <person name="Stack J.C."/>
            <person name="Feltus F.A."/>
            <person name="Mustiga G.M."/>
            <person name="Amores F."/>
            <person name="Phillips W."/>
            <person name="Marelli J.P."/>
            <person name="May G.D."/>
            <person name="Shapiro H."/>
            <person name="Ma J."/>
            <person name="Bustamante C.D."/>
            <person name="Schnell R.J."/>
            <person name="Main D."/>
            <person name="Gilbert D."/>
            <person name="Parida L."/>
            <person name="Kuhn D.N."/>
        </authorList>
    </citation>
    <scope>NUCLEOTIDE SEQUENCE [LARGE SCALE GENOMIC DNA]</scope>
    <source>
        <strain evidence="2">cv. Matina 1-6</strain>
    </source>
</reference>
<evidence type="ECO:0000313" key="2">
    <source>
        <dbReference type="Proteomes" id="UP000026915"/>
    </source>
</evidence>
<accession>A0A061FVP3</accession>
<gene>
    <name evidence="1" type="ORF">TCM_012751</name>
</gene>
<organism evidence="1 2">
    <name type="scientific">Theobroma cacao</name>
    <name type="common">Cacao</name>
    <name type="synonym">Cocoa</name>
    <dbReference type="NCBI Taxonomy" id="3641"/>
    <lineage>
        <taxon>Eukaryota</taxon>
        <taxon>Viridiplantae</taxon>
        <taxon>Streptophyta</taxon>
        <taxon>Embryophyta</taxon>
        <taxon>Tracheophyta</taxon>
        <taxon>Spermatophyta</taxon>
        <taxon>Magnoliopsida</taxon>
        <taxon>eudicotyledons</taxon>
        <taxon>Gunneridae</taxon>
        <taxon>Pentapetalae</taxon>
        <taxon>rosids</taxon>
        <taxon>malvids</taxon>
        <taxon>Malvales</taxon>
        <taxon>Malvaceae</taxon>
        <taxon>Byttnerioideae</taxon>
        <taxon>Theobroma</taxon>
    </lineage>
</organism>
<protein>
    <submittedName>
        <fullName evidence="1">Uncharacterized protein</fullName>
    </submittedName>
</protein>
<sequence>MNLGIETMKEKSRLQMHSERVRNLGNVIAETRSSTLSSRGCQRSQWPFVGDNLSSSQIKGQLKTRPLPFTCCCLPASPYHSFTREQRMRSVLFTRNRSPYSQFVVIRFPLHPLQLLLARVKWSSVVCTWDDCERH</sequence>
<dbReference type="InParanoid" id="A0A061FVP3"/>
<dbReference type="HOGENOM" id="CLU_1889520_0_0_1"/>
<name>A0A061FVP3_THECC</name>
<dbReference type="Gramene" id="EOY21296">
    <property type="protein sequence ID" value="EOY21296"/>
    <property type="gene ID" value="TCM_012751"/>
</dbReference>
<dbReference type="EMBL" id="CM001881">
    <property type="protein sequence ID" value="EOY21296.1"/>
    <property type="molecule type" value="Genomic_DNA"/>
</dbReference>
<evidence type="ECO:0000313" key="1">
    <source>
        <dbReference type="EMBL" id="EOY21296.1"/>
    </source>
</evidence>
<proteinExistence type="predicted"/>
<keyword evidence="2" id="KW-1185">Reference proteome</keyword>
<dbReference type="AlphaFoldDB" id="A0A061FVP3"/>